<dbReference type="EMBL" id="RYZH01000024">
    <property type="protein sequence ID" value="RUL87218.1"/>
    <property type="molecule type" value="Genomic_DNA"/>
</dbReference>
<dbReference type="InterPro" id="IPR001087">
    <property type="entry name" value="GDSL"/>
</dbReference>
<name>A0A432MJ46_9BACT</name>
<organism evidence="2 3">
    <name type="scientific">Tautonia sociabilis</name>
    <dbReference type="NCBI Taxonomy" id="2080755"/>
    <lineage>
        <taxon>Bacteria</taxon>
        <taxon>Pseudomonadati</taxon>
        <taxon>Planctomycetota</taxon>
        <taxon>Planctomycetia</taxon>
        <taxon>Isosphaerales</taxon>
        <taxon>Isosphaeraceae</taxon>
        <taxon>Tautonia</taxon>
    </lineage>
</organism>
<gene>
    <name evidence="2" type="ORF">TsocGM_13410</name>
</gene>
<dbReference type="InterPro" id="IPR036514">
    <property type="entry name" value="SGNH_hydro_sf"/>
</dbReference>
<keyword evidence="3" id="KW-1185">Reference proteome</keyword>
<dbReference type="AlphaFoldDB" id="A0A432MJ46"/>
<reference evidence="2 3" key="2">
    <citation type="submission" date="2019-01" db="EMBL/GenBank/DDBJ databases">
        <title>Tautonia sociabilis, a novel thermotolerant planctomycete of Isosphaeraceae family, isolated from a 4000 m deep subterranean habitat.</title>
        <authorList>
            <person name="Kovaleva O.L."/>
            <person name="Elcheninov A.G."/>
            <person name="Van Heerden E."/>
            <person name="Toshchakov S.V."/>
            <person name="Novikov A."/>
            <person name="Bonch-Osmolovskaya E.A."/>
            <person name="Kublanov I.V."/>
        </authorList>
    </citation>
    <scope>NUCLEOTIDE SEQUENCE [LARGE SCALE GENOMIC DNA]</scope>
    <source>
        <strain evidence="2 3">GM2012</strain>
    </source>
</reference>
<feature type="region of interest" description="Disordered" evidence="1">
    <location>
        <begin position="16"/>
        <end position="49"/>
    </location>
</feature>
<dbReference type="GO" id="GO:0016788">
    <property type="term" value="F:hydrolase activity, acting on ester bonds"/>
    <property type="evidence" value="ECO:0007669"/>
    <property type="project" value="InterPro"/>
</dbReference>
<proteinExistence type="predicted"/>
<evidence type="ECO:0000256" key="1">
    <source>
        <dbReference type="SAM" id="MobiDB-lite"/>
    </source>
</evidence>
<sequence>MIDLVDRPRCPRPRARWIESNRDRPARGVQRPLPRVPRTEQDDDGTRRAGTTRIAIAPPEFLPMWAVVRSLSLSIAASAVPALVRPGLPVPRGVGAIGDSYTDEYRFYEPDRATALSWVELLSLARGLNFGPFSMEDLGPPRHRGFAFNWARSGATSDDGIAEGQHTGLASQIASGEVDLAYVFLGGNDFIEALDPDRSWSPATMAGIASRAGENLERIVGTLLDASPSARVIVATVPGLRGLPEIRDRLALGLIDRGRLDAASQALRRFNAGLRGLVRRSARVGLADLELEARVAEAVLPRFVRVGGRWIDRQEPGNGPGHLFLADGRHVGTVGQGLIAQRFVRSAFVQFGLGIRPLSHREIVALAGSTAPMAEVEPALAAGGS</sequence>
<dbReference type="SUPFAM" id="SSF52266">
    <property type="entry name" value="SGNH hydrolase"/>
    <property type="match status" value="1"/>
</dbReference>
<accession>A0A432MJ46</accession>
<evidence type="ECO:0000313" key="3">
    <source>
        <dbReference type="Proteomes" id="UP000280296"/>
    </source>
</evidence>
<protein>
    <submittedName>
        <fullName evidence="2">Phospholipase</fullName>
    </submittedName>
</protein>
<feature type="compositionally biased region" description="Basic and acidic residues" evidence="1">
    <location>
        <begin position="37"/>
        <end position="47"/>
    </location>
</feature>
<dbReference type="Pfam" id="PF00657">
    <property type="entry name" value="Lipase_GDSL"/>
    <property type="match status" value="1"/>
</dbReference>
<dbReference type="Proteomes" id="UP000280296">
    <property type="component" value="Unassembled WGS sequence"/>
</dbReference>
<dbReference type="Gene3D" id="3.40.50.1110">
    <property type="entry name" value="SGNH hydrolase"/>
    <property type="match status" value="1"/>
</dbReference>
<comment type="caution">
    <text evidence="2">The sequence shown here is derived from an EMBL/GenBank/DDBJ whole genome shotgun (WGS) entry which is preliminary data.</text>
</comment>
<reference evidence="2 3" key="1">
    <citation type="submission" date="2018-12" db="EMBL/GenBank/DDBJ databases">
        <authorList>
            <person name="Toschakov S.V."/>
        </authorList>
    </citation>
    <scope>NUCLEOTIDE SEQUENCE [LARGE SCALE GENOMIC DNA]</scope>
    <source>
        <strain evidence="2 3">GM2012</strain>
    </source>
</reference>
<evidence type="ECO:0000313" key="2">
    <source>
        <dbReference type="EMBL" id="RUL87218.1"/>
    </source>
</evidence>
<feature type="compositionally biased region" description="Basic and acidic residues" evidence="1">
    <location>
        <begin position="16"/>
        <end position="26"/>
    </location>
</feature>